<evidence type="ECO:0000256" key="1">
    <source>
        <dbReference type="ARBA" id="ARBA00022603"/>
    </source>
</evidence>
<evidence type="ECO:0000313" key="6">
    <source>
        <dbReference type="EMBL" id="HJC05860.1"/>
    </source>
</evidence>
<evidence type="ECO:0000313" key="7">
    <source>
        <dbReference type="Proteomes" id="UP000823910"/>
    </source>
</evidence>
<dbReference type="Gene3D" id="2.40.50.140">
    <property type="entry name" value="Nucleic acid-binding proteins"/>
    <property type="match status" value="1"/>
</dbReference>
<feature type="binding site" evidence="4">
    <location>
        <position position="324"/>
    </location>
    <ligand>
        <name>S-adenosyl-L-methionine</name>
        <dbReference type="ChEBI" id="CHEBI:59789"/>
    </ligand>
</feature>
<dbReference type="EC" id="2.1.1.190" evidence="6"/>
<keyword evidence="1 4" id="KW-0489">Methyltransferase</keyword>
<dbReference type="SUPFAM" id="SSF50249">
    <property type="entry name" value="Nucleic acid-binding proteins"/>
    <property type="match status" value="1"/>
</dbReference>
<dbReference type="AlphaFoldDB" id="A0A9D2MZ71"/>
<dbReference type="PROSITE" id="PS01230">
    <property type="entry name" value="TRMA_1"/>
    <property type="match status" value="1"/>
</dbReference>
<dbReference type="FunFam" id="3.40.50.150:FF:000009">
    <property type="entry name" value="23S rRNA (Uracil(1939)-C(5))-methyltransferase RlmD"/>
    <property type="match status" value="1"/>
</dbReference>
<dbReference type="EMBL" id="DWWT01000029">
    <property type="protein sequence ID" value="HJC05860.1"/>
    <property type="molecule type" value="Genomic_DNA"/>
</dbReference>
<dbReference type="InterPro" id="IPR012340">
    <property type="entry name" value="NA-bd_OB-fold"/>
</dbReference>
<organism evidence="6 7">
    <name type="scientific">Candidatus Enterocloster excrementipullorum</name>
    <dbReference type="NCBI Taxonomy" id="2838559"/>
    <lineage>
        <taxon>Bacteria</taxon>
        <taxon>Bacillati</taxon>
        <taxon>Bacillota</taxon>
        <taxon>Clostridia</taxon>
        <taxon>Lachnospirales</taxon>
        <taxon>Lachnospiraceae</taxon>
        <taxon>Enterocloster</taxon>
    </lineage>
</organism>
<feature type="binding site" evidence="4">
    <location>
        <position position="374"/>
    </location>
    <ligand>
        <name>S-adenosyl-L-methionine</name>
        <dbReference type="ChEBI" id="CHEBI:59789"/>
    </ligand>
</feature>
<comment type="caution">
    <text evidence="6">The sequence shown here is derived from an EMBL/GenBank/DDBJ whole genome shotgun (WGS) entry which is preliminary data.</text>
</comment>
<feature type="binding site" evidence="4">
    <location>
        <position position="353"/>
    </location>
    <ligand>
        <name>S-adenosyl-L-methionine</name>
        <dbReference type="ChEBI" id="CHEBI:59789"/>
    </ligand>
</feature>
<dbReference type="Pfam" id="PF05958">
    <property type="entry name" value="tRNA_U5-meth_tr"/>
    <property type="match status" value="1"/>
</dbReference>
<evidence type="ECO:0000256" key="3">
    <source>
        <dbReference type="ARBA" id="ARBA00022691"/>
    </source>
</evidence>
<dbReference type="GO" id="GO:0008757">
    <property type="term" value="F:S-adenosylmethionine-dependent methyltransferase activity"/>
    <property type="evidence" value="ECO:0007669"/>
    <property type="project" value="UniProtKB-ARBA"/>
</dbReference>
<dbReference type="Gene3D" id="2.40.50.1070">
    <property type="match status" value="1"/>
</dbReference>
<dbReference type="NCBIfam" id="TIGR00479">
    <property type="entry name" value="rumA"/>
    <property type="match status" value="1"/>
</dbReference>
<dbReference type="PANTHER" id="PTHR11061">
    <property type="entry name" value="RNA M5U METHYLTRANSFERASE"/>
    <property type="match status" value="1"/>
</dbReference>
<dbReference type="PANTHER" id="PTHR11061:SF30">
    <property type="entry name" value="TRNA (URACIL(54)-C(5))-METHYLTRANSFERASE"/>
    <property type="match status" value="1"/>
</dbReference>
<keyword evidence="2 4" id="KW-0808">Transferase</keyword>
<protein>
    <submittedName>
        <fullName evidence="6">23S rRNA (Uracil(1939)-C(5))-methyltransferase RlmD</fullName>
        <ecNumber evidence="6">2.1.1.190</ecNumber>
    </submittedName>
</protein>
<dbReference type="GO" id="GO:0006396">
    <property type="term" value="P:RNA processing"/>
    <property type="evidence" value="ECO:0007669"/>
    <property type="project" value="InterPro"/>
</dbReference>
<evidence type="ECO:0000256" key="2">
    <source>
        <dbReference type="ARBA" id="ARBA00022679"/>
    </source>
</evidence>
<feature type="binding site" evidence="4">
    <location>
        <position position="419"/>
    </location>
    <ligand>
        <name>S-adenosyl-L-methionine</name>
        <dbReference type="ChEBI" id="CHEBI:59789"/>
    </ligand>
</feature>
<evidence type="ECO:0000256" key="5">
    <source>
        <dbReference type="PROSITE-ProRule" id="PRU10015"/>
    </source>
</evidence>
<dbReference type="InterPro" id="IPR030390">
    <property type="entry name" value="MeTrfase_TrmA_AS"/>
</dbReference>
<dbReference type="GO" id="GO:0001510">
    <property type="term" value="P:RNA methylation"/>
    <property type="evidence" value="ECO:0007669"/>
    <property type="project" value="UniProtKB-ARBA"/>
</dbReference>
<reference evidence="6" key="2">
    <citation type="submission" date="2021-04" db="EMBL/GenBank/DDBJ databases">
        <authorList>
            <person name="Gilroy R."/>
        </authorList>
    </citation>
    <scope>NUCLEOTIDE SEQUENCE</scope>
    <source>
        <strain evidence="6">CHK180-15479</strain>
    </source>
</reference>
<evidence type="ECO:0000256" key="4">
    <source>
        <dbReference type="PROSITE-ProRule" id="PRU01024"/>
    </source>
</evidence>
<dbReference type="InterPro" id="IPR029063">
    <property type="entry name" value="SAM-dependent_MTases_sf"/>
</dbReference>
<dbReference type="PROSITE" id="PS51687">
    <property type="entry name" value="SAM_MT_RNA_M5U"/>
    <property type="match status" value="1"/>
</dbReference>
<name>A0A9D2MZ71_9FIRM</name>
<dbReference type="Gene3D" id="3.40.50.150">
    <property type="entry name" value="Vaccinia Virus protein VP39"/>
    <property type="match status" value="1"/>
</dbReference>
<sequence length="491" mass="54084">MKKGDVFEGRVLRIDFPNKGIVEAEGERIVVKNALPGQMIQGVLTKKRRGTCEGRLLSVVEPSSLEDKSRACPHSGLCGGCLYQGLPYAEQLAIKRAQVKALLDPVVEEESYVFEGIKGSPLERGYRNKMEFSFGDEVKDGPLALGMHKRGSFYDIVSTPHCQIVHPDFCRILESAREYFAGLEAPFYKKLSHKGYLRHLLVRRAVKTGEILVALVTTTQKEWLEGVGPCETDAPAQGVPEARESRKAEAEPAYLTEQAVLEGFAKKLRALTLEGTLAGILHTKNDSLADVVQSDGTDILYGQDYFYEELLGLRFKITPFSFFQTNSLGAEVLYRTVREYIGDTKGQVVFDLYSGTGTIAQILAPVAEKVVGVEIVEEAVEAARENAARNGLANCEFIAGDVLKVVGDLKDKPDLIVLDPPRDGVHPKALGRIIDFGVKRIVYVSCKPTSLARDLAVLQERGYRAERICCVDMFPFTGNCEVVALLTSVFT</sequence>
<dbReference type="Proteomes" id="UP000823910">
    <property type="component" value="Unassembled WGS sequence"/>
</dbReference>
<reference evidence="6" key="1">
    <citation type="journal article" date="2021" name="PeerJ">
        <title>Extensive microbial diversity within the chicken gut microbiome revealed by metagenomics and culture.</title>
        <authorList>
            <person name="Gilroy R."/>
            <person name="Ravi A."/>
            <person name="Getino M."/>
            <person name="Pursley I."/>
            <person name="Horton D.L."/>
            <person name="Alikhan N.F."/>
            <person name="Baker D."/>
            <person name="Gharbi K."/>
            <person name="Hall N."/>
            <person name="Watson M."/>
            <person name="Adriaenssens E.M."/>
            <person name="Foster-Nyarko E."/>
            <person name="Jarju S."/>
            <person name="Secka A."/>
            <person name="Antonio M."/>
            <person name="Oren A."/>
            <person name="Chaudhuri R.R."/>
            <person name="La Ragione R."/>
            <person name="Hildebrand F."/>
            <person name="Pallen M.J."/>
        </authorList>
    </citation>
    <scope>NUCLEOTIDE SEQUENCE</scope>
    <source>
        <strain evidence="6">CHK180-15479</strain>
    </source>
</reference>
<feature type="active site" evidence="5">
    <location>
        <position position="446"/>
    </location>
</feature>
<dbReference type="CDD" id="cd02440">
    <property type="entry name" value="AdoMet_MTases"/>
    <property type="match status" value="1"/>
</dbReference>
<comment type="similarity">
    <text evidence="4">Belongs to the class I-like SAM-binding methyltransferase superfamily. RNA M5U methyltransferase family.</text>
</comment>
<dbReference type="GO" id="GO:0008173">
    <property type="term" value="F:RNA methyltransferase activity"/>
    <property type="evidence" value="ECO:0007669"/>
    <property type="project" value="InterPro"/>
</dbReference>
<proteinExistence type="inferred from homology"/>
<gene>
    <name evidence="6" type="primary">rlmD</name>
    <name evidence="6" type="ORF">H9704_06865</name>
</gene>
<feature type="active site" description="Nucleophile" evidence="4">
    <location>
        <position position="446"/>
    </location>
</feature>
<dbReference type="InterPro" id="IPR010280">
    <property type="entry name" value="U5_MeTrfase_fam"/>
</dbReference>
<dbReference type="SUPFAM" id="SSF53335">
    <property type="entry name" value="S-adenosyl-L-methionine-dependent methyltransferases"/>
    <property type="match status" value="1"/>
</dbReference>
<keyword evidence="3 4" id="KW-0949">S-adenosyl-L-methionine</keyword>
<accession>A0A9D2MZ71</accession>